<organism evidence="2 3">
    <name type="scientific">Vitis vinifera</name>
    <name type="common">Grape</name>
    <dbReference type="NCBI Taxonomy" id="29760"/>
    <lineage>
        <taxon>Eukaryota</taxon>
        <taxon>Viridiplantae</taxon>
        <taxon>Streptophyta</taxon>
        <taxon>Embryophyta</taxon>
        <taxon>Tracheophyta</taxon>
        <taxon>Spermatophyta</taxon>
        <taxon>Magnoliopsida</taxon>
        <taxon>eudicotyledons</taxon>
        <taxon>Gunneridae</taxon>
        <taxon>Pentapetalae</taxon>
        <taxon>rosids</taxon>
        <taxon>Vitales</taxon>
        <taxon>Vitaceae</taxon>
        <taxon>Viteae</taxon>
        <taxon>Vitis</taxon>
    </lineage>
</organism>
<dbReference type="AlphaFoldDB" id="A0A438H1W3"/>
<gene>
    <name evidence="2" type="primary">TY3B-I_210</name>
    <name evidence="2" type="ORF">CK203_050456</name>
</gene>
<dbReference type="EMBL" id="QGNW01000295">
    <property type="protein sequence ID" value="RVW78458.1"/>
    <property type="molecule type" value="Genomic_DNA"/>
</dbReference>
<dbReference type="InterPro" id="IPR043502">
    <property type="entry name" value="DNA/RNA_pol_sf"/>
</dbReference>
<evidence type="ECO:0000313" key="3">
    <source>
        <dbReference type="Proteomes" id="UP000288805"/>
    </source>
</evidence>
<reference evidence="2 3" key="1">
    <citation type="journal article" date="2018" name="PLoS Genet.">
        <title>Population sequencing reveals clonal diversity and ancestral inbreeding in the grapevine cultivar Chardonnay.</title>
        <authorList>
            <person name="Roach M.J."/>
            <person name="Johnson D.L."/>
            <person name="Bohlmann J."/>
            <person name="van Vuuren H.J."/>
            <person name="Jones S.J."/>
            <person name="Pretorius I.S."/>
            <person name="Schmidt S.A."/>
            <person name="Borneman A.R."/>
        </authorList>
    </citation>
    <scope>NUCLEOTIDE SEQUENCE [LARGE SCALE GENOMIC DNA]</scope>
    <source>
        <strain evidence="3">cv. Chardonnay</strain>
        <tissue evidence="2">Leaf</tissue>
    </source>
</reference>
<protein>
    <submittedName>
        <fullName evidence="2">Transposon Ty3-I Gag-Pol polyprotein</fullName>
    </submittedName>
</protein>
<dbReference type="PANTHER" id="PTHR24559">
    <property type="entry name" value="TRANSPOSON TY3-I GAG-POL POLYPROTEIN"/>
    <property type="match status" value="1"/>
</dbReference>
<sequence length="508" mass="58040">MSTLEIELLIGPTTFPTLFQVLRIPTSFNLLLGRPWIHRAGVIPFSLHQKVKFIHDGQVITMQSMEDMFISFELVLHMSHSDDDLFLTGFTFDEVQTLKMEDFCRDFVAMSFDQHGITVVLDMIRSMSYLLGMGLGRRQHGPNEFMAILDHDVPFRPGFIPIEVDYRYMARLHKERVRARLTHTPFDYPVHPYTMSLVDYFVRTLELQSHPDGIIWELNIIQEVELQCLIHQLQLSDGAPSTSASTLVVPSSLDRVSLMTLYFPDEFDGIVQPKLASPFDLFGVSTIEVADEVQTAPTSKFSDDVIFVDDLLDDPMMIHLLSYAGPIDHRVSPATGDTKVVDVGTANQPRKLKIGDMSGLDPSIVQHRLPLLPHARPVKHKLRRLHPRWSLQVKEEIQKELSVGILSAIGKVNPKDDFPLPHIDMLVDSTIGHPMLSFMDRFFGYSQILMAPEDMEKTSFITEWGTYCYKVMSFGLKNALATYQRVVITLFHDMMHRDIEVYVDDMIM</sequence>
<dbReference type="Gene3D" id="3.30.70.270">
    <property type="match status" value="1"/>
</dbReference>
<dbReference type="InterPro" id="IPR053134">
    <property type="entry name" value="RNA-dir_DNA_polymerase"/>
</dbReference>
<dbReference type="PANTHER" id="PTHR24559:SF457">
    <property type="entry name" value="RNA-DIRECTED DNA POLYMERASE HOMOLOG"/>
    <property type="match status" value="1"/>
</dbReference>
<dbReference type="SUPFAM" id="SSF56672">
    <property type="entry name" value="DNA/RNA polymerases"/>
    <property type="match status" value="1"/>
</dbReference>
<dbReference type="Pfam" id="PF00078">
    <property type="entry name" value="RVT_1"/>
    <property type="match status" value="1"/>
</dbReference>
<accession>A0A438H1W3</accession>
<dbReference type="InterPro" id="IPR043128">
    <property type="entry name" value="Rev_trsase/Diguanyl_cyclase"/>
</dbReference>
<dbReference type="Gene3D" id="3.10.10.10">
    <property type="entry name" value="HIV Type 1 Reverse Transcriptase, subunit A, domain 1"/>
    <property type="match status" value="1"/>
</dbReference>
<evidence type="ECO:0000313" key="2">
    <source>
        <dbReference type="EMBL" id="RVW78458.1"/>
    </source>
</evidence>
<comment type="caution">
    <text evidence="2">The sequence shown here is derived from an EMBL/GenBank/DDBJ whole genome shotgun (WGS) entry which is preliminary data.</text>
</comment>
<dbReference type="Proteomes" id="UP000288805">
    <property type="component" value="Unassembled WGS sequence"/>
</dbReference>
<name>A0A438H1W3_VITVI</name>
<feature type="domain" description="Reverse transcriptase" evidence="1">
    <location>
        <begin position="406"/>
        <end position="507"/>
    </location>
</feature>
<evidence type="ECO:0000259" key="1">
    <source>
        <dbReference type="Pfam" id="PF00078"/>
    </source>
</evidence>
<proteinExistence type="predicted"/>
<dbReference type="InterPro" id="IPR000477">
    <property type="entry name" value="RT_dom"/>
</dbReference>
<dbReference type="CDD" id="cd01647">
    <property type="entry name" value="RT_LTR"/>
    <property type="match status" value="1"/>
</dbReference>